<dbReference type="Pfam" id="PF00650">
    <property type="entry name" value="CRAL_TRIO"/>
    <property type="match status" value="1"/>
</dbReference>
<dbReference type="PANTHER" id="PTHR45824:SF6">
    <property type="entry name" value="F16L1.9 PROTEIN"/>
    <property type="match status" value="1"/>
</dbReference>
<keyword evidence="4" id="KW-1185">Reference proteome</keyword>
<dbReference type="GO" id="GO:0008526">
    <property type="term" value="F:phosphatidylinositol transfer activity"/>
    <property type="evidence" value="ECO:0007669"/>
    <property type="project" value="TreeGrafter"/>
</dbReference>
<dbReference type="Pfam" id="PF03765">
    <property type="entry name" value="CRAL_TRIO_N"/>
    <property type="match status" value="1"/>
</dbReference>
<reference evidence="3 4" key="1">
    <citation type="submission" date="2020-08" db="EMBL/GenBank/DDBJ databases">
        <title>Plant Genome Project.</title>
        <authorList>
            <person name="Zhang R.-G."/>
        </authorList>
    </citation>
    <scope>NUCLEOTIDE SEQUENCE [LARGE SCALE GENOMIC DNA]</scope>
    <source>
        <tissue evidence="3">Rhizome</tissue>
    </source>
</reference>
<dbReference type="Gene3D" id="3.40.525.10">
    <property type="entry name" value="CRAL-TRIO lipid binding domain"/>
    <property type="match status" value="1"/>
</dbReference>
<feature type="domain" description="CRAL-TRIO" evidence="2">
    <location>
        <begin position="161"/>
        <end position="324"/>
    </location>
</feature>
<feature type="compositionally biased region" description="Polar residues" evidence="1">
    <location>
        <begin position="374"/>
        <end position="393"/>
    </location>
</feature>
<dbReference type="PANTHER" id="PTHR45824">
    <property type="entry name" value="GH16843P"/>
    <property type="match status" value="1"/>
</dbReference>
<dbReference type="SMART" id="SM01100">
    <property type="entry name" value="CRAL_TRIO_N"/>
    <property type="match status" value="1"/>
</dbReference>
<dbReference type="InterPro" id="IPR001251">
    <property type="entry name" value="CRAL-TRIO_dom"/>
</dbReference>
<dbReference type="PROSITE" id="PS50191">
    <property type="entry name" value="CRAL_TRIO"/>
    <property type="match status" value="1"/>
</dbReference>
<feature type="region of interest" description="Disordered" evidence="1">
    <location>
        <begin position="1"/>
        <end position="42"/>
    </location>
</feature>
<evidence type="ECO:0000313" key="4">
    <source>
        <dbReference type="Proteomes" id="UP000734854"/>
    </source>
</evidence>
<dbReference type="InterPro" id="IPR052578">
    <property type="entry name" value="PI_Transfer_CRAL-TRIO"/>
</dbReference>
<dbReference type="InterPro" id="IPR011074">
    <property type="entry name" value="CRAL/TRIO_N_dom"/>
</dbReference>
<name>A0A8J5EQA8_ZINOF</name>
<dbReference type="EMBL" id="JACMSC010000021">
    <property type="protein sequence ID" value="KAG6470118.1"/>
    <property type="molecule type" value="Genomic_DNA"/>
</dbReference>
<dbReference type="Proteomes" id="UP000734854">
    <property type="component" value="Unassembled WGS sequence"/>
</dbReference>
<organism evidence="3 4">
    <name type="scientific">Zingiber officinale</name>
    <name type="common">Ginger</name>
    <name type="synonym">Amomum zingiber</name>
    <dbReference type="NCBI Taxonomy" id="94328"/>
    <lineage>
        <taxon>Eukaryota</taxon>
        <taxon>Viridiplantae</taxon>
        <taxon>Streptophyta</taxon>
        <taxon>Embryophyta</taxon>
        <taxon>Tracheophyta</taxon>
        <taxon>Spermatophyta</taxon>
        <taxon>Magnoliopsida</taxon>
        <taxon>Liliopsida</taxon>
        <taxon>Zingiberales</taxon>
        <taxon>Zingiberaceae</taxon>
        <taxon>Zingiber</taxon>
    </lineage>
</organism>
<gene>
    <name evidence="3" type="ORF">ZIOFF_071172</name>
</gene>
<feature type="compositionally biased region" description="Polar residues" evidence="1">
    <location>
        <begin position="354"/>
        <end position="366"/>
    </location>
</feature>
<evidence type="ECO:0000259" key="2">
    <source>
        <dbReference type="PROSITE" id="PS50191"/>
    </source>
</evidence>
<dbReference type="InterPro" id="IPR036273">
    <property type="entry name" value="CRAL/TRIO_N_dom_sf"/>
</dbReference>
<dbReference type="AlphaFoldDB" id="A0A8J5EQA8"/>
<dbReference type="SMART" id="SM00516">
    <property type="entry name" value="SEC14"/>
    <property type="match status" value="1"/>
</dbReference>
<feature type="region of interest" description="Disordered" evidence="1">
    <location>
        <begin position="354"/>
        <end position="393"/>
    </location>
</feature>
<dbReference type="SUPFAM" id="SSF46938">
    <property type="entry name" value="CRAL/TRIO N-terminal domain"/>
    <property type="match status" value="1"/>
</dbReference>
<dbReference type="InterPro" id="IPR036865">
    <property type="entry name" value="CRAL-TRIO_dom_sf"/>
</dbReference>
<dbReference type="SUPFAM" id="SSF52087">
    <property type="entry name" value="CRAL/TRIO domain"/>
    <property type="match status" value="1"/>
</dbReference>
<dbReference type="CDD" id="cd00170">
    <property type="entry name" value="SEC14"/>
    <property type="match status" value="1"/>
</dbReference>
<evidence type="ECO:0000313" key="3">
    <source>
        <dbReference type="EMBL" id="KAG6470118.1"/>
    </source>
</evidence>
<accession>A0A8J5EQA8</accession>
<evidence type="ECO:0000256" key="1">
    <source>
        <dbReference type="SAM" id="MobiDB-lite"/>
    </source>
</evidence>
<sequence>MAESRGYEEEAVKMAESRGREEEVARPKVETTKRAARKEAAKRMVRREAAKRAVRREAAKKAVKRVVRREATKRAINEVRASLGSLPDKLRLYASDVSIARYLTARNWNVQKATKMLKETLKWRLEYEPEKIHWNILERYFIMSGFEISRKFVKILQYVIQDEIASEAETGKIYRTSFSDKLGRSILVMRPRCENSKSIKGKIRYLVYCMENAILNLPSDQEQMVWLIDFKGFDLSNISIRTTKATADVLQNHYPERLGLAILYNPPKFFEPFWNIAKHLLEPKTYRKVKFVYPNDDNSKMIMEEFFNMDELDCAFGGNSQVGFNINDYAARMRDDEQRMPFFWCQENGSSPEKSATLDDNFSAGNCESEPDSRGTTENGVVGSSNTIGTSLP</sequence>
<comment type="caution">
    <text evidence="3">The sequence shown here is derived from an EMBL/GenBank/DDBJ whole genome shotgun (WGS) entry which is preliminary data.</text>
</comment>
<protein>
    <recommendedName>
        <fullName evidence="2">CRAL-TRIO domain-containing protein</fullName>
    </recommendedName>
</protein>
<proteinExistence type="predicted"/>